<dbReference type="EMBL" id="CADIKI010000022">
    <property type="protein sequence ID" value="CAB3805750.1"/>
    <property type="molecule type" value="Genomic_DNA"/>
</dbReference>
<dbReference type="RefSeq" id="WP_246291290.1">
    <property type="nucleotide sequence ID" value="NZ_CADIKI010000022.1"/>
</dbReference>
<name>A0A6J5GR98_9BURK</name>
<evidence type="ECO:0000313" key="1">
    <source>
        <dbReference type="EMBL" id="CAB3805750.1"/>
    </source>
</evidence>
<evidence type="ECO:0000313" key="2">
    <source>
        <dbReference type="Proteomes" id="UP000494252"/>
    </source>
</evidence>
<reference evidence="1 2" key="1">
    <citation type="submission" date="2020-04" db="EMBL/GenBank/DDBJ databases">
        <authorList>
            <person name="De Canck E."/>
        </authorList>
    </citation>
    <scope>NUCLEOTIDE SEQUENCE [LARGE SCALE GENOMIC DNA]</scope>
    <source>
        <strain evidence="1 2">LMG 27177</strain>
    </source>
</reference>
<protein>
    <submittedName>
        <fullName evidence="1">Uncharacterized protein</fullName>
    </submittedName>
</protein>
<dbReference type="Proteomes" id="UP000494252">
    <property type="component" value="Unassembled WGS sequence"/>
</dbReference>
<organism evidence="1 2">
    <name type="scientific">Paraburkholderia fynbosensis</name>
    <dbReference type="NCBI Taxonomy" id="1200993"/>
    <lineage>
        <taxon>Bacteria</taxon>
        <taxon>Pseudomonadati</taxon>
        <taxon>Pseudomonadota</taxon>
        <taxon>Betaproteobacteria</taxon>
        <taxon>Burkholderiales</taxon>
        <taxon>Burkholderiaceae</taxon>
        <taxon>Paraburkholderia</taxon>
    </lineage>
</organism>
<accession>A0A6J5GR98</accession>
<dbReference type="AlphaFoldDB" id="A0A6J5GR98"/>
<gene>
    <name evidence="1" type="ORF">LMG27177_05922</name>
</gene>
<sequence>MLFTDASNTIYRVDAPFKQGEAYSAAQGQVMQLDVKSGHLTPVVAGIGSASALQDPQAYCSLLYKTARPSPPPFICVSQEEGHRSKANLPPGVFQLRGKRPIQFTTASLH</sequence>
<keyword evidence="2" id="KW-1185">Reference proteome</keyword>
<proteinExistence type="predicted"/>